<evidence type="ECO:0000256" key="2">
    <source>
        <dbReference type="ARBA" id="ARBA00023141"/>
    </source>
</evidence>
<keyword evidence="4 5" id="KW-0704">Schiff base</keyword>
<dbReference type="InterPro" id="IPR050146">
    <property type="entry name" value="Type-I_3-dehydroquinase"/>
</dbReference>
<gene>
    <name evidence="5" type="primary">aroD</name>
    <name evidence="6" type="ORF">EDD63_1116</name>
</gene>
<feature type="binding site" evidence="5">
    <location>
        <position position="230"/>
    </location>
    <ligand>
        <name>3-dehydroquinate</name>
        <dbReference type="ChEBI" id="CHEBI:32364"/>
    </ligand>
</feature>
<dbReference type="GO" id="GO:0046279">
    <property type="term" value="P:3,4-dihydroxybenzoate biosynthetic process"/>
    <property type="evidence" value="ECO:0007669"/>
    <property type="project" value="UniProtKB-ARBA"/>
</dbReference>
<dbReference type="PROSITE" id="PS01028">
    <property type="entry name" value="DEHYDROQUINASE_I"/>
    <property type="match status" value="1"/>
</dbReference>
<protein>
    <recommendedName>
        <fullName evidence="5">3-dehydroquinate dehydratase</fullName>
        <shortName evidence="5">3-dehydroquinase</shortName>
        <ecNumber evidence="5">4.2.1.10</ecNumber>
    </recommendedName>
    <alternativeName>
        <fullName evidence="5">Type I DHQase</fullName>
    </alternativeName>
    <alternativeName>
        <fullName evidence="5">Type I dehydroquinase</fullName>
        <shortName evidence="5">DHQ1</shortName>
    </alternativeName>
</protein>
<keyword evidence="3 5" id="KW-0456">Lyase</keyword>
<dbReference type="EC" id="4.2.1.10" evidence="5"/>
<dbReference type="PANTHER" id="PTHR43699">
    <property type="entry name" value="3-DEHYDROQUINATE DEHYDRATASE"/>
    <property type="match status" value="1"/>
</dbReference>
<comment type="caution">
    <text evidence="5">Lacks conserved residue(s) required for the propagation of feature annotation.</text>
</comment>
<accession>A0A4V6Q8F5</accession>
<keyword evidence="7" id="KW-1185">Reference proteome</keyword>
<dbReference type="InterPro" id="IPR018508">
    <property type="entry name" value="3-dehydroquinate_DH_AS"/>
</dbReference>
<feature type="binding site" evidence="5">
    <location>
        <begin position="46"/>
        <end position="48"/>
    </location>
    <ligand>
        <name>3-dehydroquinate</name>
        <dbReference type="ChEBI" id="CHEBI:32364"/>
    </ligand>
</feature>
<evidence type="ECO:0000313" key="6">
    <source>
        <dbReference type="EMBL" id="TDW20594.1"/>
    </source>
</evidence>
<dbReference type="EMBL" id="SODD01000011">
    <property type="protein sequence ID" value="TDW20594.1"/>
    <property type="molecule type" value="Genomic_DNA"/>
</dbReference>
<dbReference type="RefSeq" id="WP_166667544.1">
    <property type="nucleotide sequence ID" value="NZ_SODD01000011.1"/>
</dbReference>
<dbReference type="PANTHER" id="PTHR43699:SF1">
    <property type="entry name" value="3-DEHYDROQUINATE DEHYDRATASE"/>
    <property type="match status" value="1"/>
</dbReference>
<dbReference type="GO" id="GO:0003855">
    <property type="term" value="F:3-dehydroquinate dehydratase activity"/>
    <property type="evidence" value="ECO:0007669"/>
    <property type="project" value="UniProtKB-UniRule"/>
</dbReference>
<comment type="similarity">
    <text evidence="5">Belongs to the type-I 3-dehydroquinase family.</text>
</comment>
<dbReference type="CDD" id="cd00502">
    <property type="entry name" value="DHQase_I"/>
    <property type="match status" value="1"/>
</dbReference>
<dbReference type="GO" id="GO:0008652">
    <property type="term" value="P:amino acid biosynthetic process"/>
    <property type="evidence" value="ECO:0007669"/>
    <property type="project" value="UniProtKB-KW"/>
</dbReference>
<dbReference type="Gene3D" id="3.20.20.70">
    <property type="entry name" value="Aldolase class I"/>
    <property type="match status" value="1"/>
</dbReference>
<keyword evidence="2 5" id="KW-0057">Aromatic amino acid biosynthesis</keyword>
<dbReference type="Pfam" id="PF01487">
    <property type="entry name" value="DHquinase_I"/>
    <property type="match status" value="1"/>
</dbReference>
<dbReference type="GO" id="GO:0009423">
    <property type="term" value="P:chorismate biosynthetic process"/>
    <property type="evidence" value="ECO:0007669"/>
    <property type="project" value="UniProtKB-UniRule"/>
</dbReference>
<proteinExistence type="inferred from homology"/>
<evidence type="ECO:0000256" key="1">
    <source>
        <dbReference type="ARBA" id="ARBA00001864"/>
    </source>
</evidence>
<reference evidence="6 7" key="1">
    <citation type="submission" date="2019-03" db="EMBL/GenBank/DDBJ databases">
        <title>Genomic Encyclopedia of Type Strains, Phase IV (KMG-IV): sequencing the most valuable type-strain genomes for metagenomic binning, comparative biology and taxonomic classification.</title>
        <authorList>
            <person name="Goeker M."/>
        </authorList>
    </citation>
    <scope>NUCLEOTIDE SEQUENCE [LARGE SCALE GENOMIC DNA]</scope>
    <source>
        <strain evidence="6 7">DSM 28867</strain>
    </source>
</reference>
<dbReference type="FunFam" id="3.20.20.70:FF:000047">
    <property type="entry name" value="3-dehydroquinate dehydratase"/>
    <property type="match status" value="1"/>
</dbReference>
<evidence type="ECO:0000256" key="4">
    <source>
        <dbReference type="ARBA" id="ARBA00023270"/>
    </source>
</evidence>
<sequence length="245" mass="27281">MKELQIKQTTLGRGKAKICVPIVETTDTEILKKVEAIVASKADIMEWRVDHYDDVLDEKKLLPLLREINEIRKDKPLIFTFRNANQGGVRAIESRDYSLLYNTIILGKLVDIIDIEMNVDPAVGQPLVQKAKQAGIAVILSYHDFDSTPTKDVIIKRMQHMYTLGADIAKIANMPRSQKDVDATVEAAKTLKENGELFVAISMGELGEFTRVHATELGSCLTYAALGTVSAPGQVEIEDLIKRMK</sequence>
<dbReference type="InterPro" id="IPR013785">
    <property type="entry name" value="Aldolase_TIM"/>
</dbReference>
<comment type="catalytic activity">
    <reaction evidence="1 5">
        <text>3-dehydroquinate = 3-dehydroshikimate + H2O</text>
        <dbReference type="Rhea" id="RHEA:21096"/>
        <dbReference type="ChEBI" id="CHEBI:15377"/>
        <dbReference type="ChEBI" id="CHEBI:16630"/>
        <dbReference type="ChEBI" id="CHEBI:32364"/>
        <dbReference type="EC" id="4.2.1.10"/>
    </reaction>
</comment>
<feature type="binding site" evidence="5">
    <location>
        <position position="82"/>
    </location>
    <ligand>
        <name>3-dehydroquinate</name>
        <dbReference type="ChEBI" id="CHEBI:32364"/>
    </ligand>
</feature>
<feature type="active site" description="Schiff-base intermediate with substrate" evidence="5">
    <location>
        <position position="170"/>
    </location>
</feature>
<comment type="caution">
    <text evidence="6">The sequence shown here is derived from an EMBL/GenBank/DDBJ whole genome shotgun (WGS) entry which is preliminary data.</text>
</comment>
<feature type="binding site" evidence="5">
    <location>
        <position position="234"/>
    </location>
    <ligand>
        <name>3-dehydroquinate</name>
        <dbReference type="ChEBI" id="CHEBI:32364"/>
    </ligand>
</feature>
<dbReference type="UniPathway" id="UPA00053">
    <property type="reaction ID" value="UER00086"/>
</dbReference>
<dbReference type="GO" id="GO:0009073">
    <property type="term" value="P:aromatic amino acid family biosynthetic process"/>
    <property type="evidence" value="ECO:0007669"/>
    <property type="project" value="UniProtKB-KW"/>
</dbReference>
<comment type="subunit">
    <text evidence="5">Homodimer.</text>
</comment>
<dbReference type="HAMAP" id="MF_00214">
    <property type="entry name" value="AroD"/>
    <property type="match status" value="1"/>
</dbReference>
<organism evidence="6 7">
    <name type="scientific">Breznakia blatticola</name>
    <dbReference type="NCBI Taxonomy" id="1754012"/>
    <lineage>
        <taxon>Bacteria</taxon>
        <taxon>Bacillati</taxon>
        <taxon>Bacillota</taxon>
        <taxon>Erysipelotrichia</taxon>
        <taxon>Erysipelotrichales</taxon>
        <taxon>Erysipelotrichaceae</taxon>
        <taxon>Breznakia</taxon>
    </lineage>
</organism>
<feature type="binding site" evidence="5">
    <location>
        <position position="211"/>
    </location>
    <ligand>
        <name>3-dehydroquinate</name>
        <dbReference type="ChEBI" id="CHEBI:32364"/>
    </ligand>
</feature>
<dbReference type="InterPro" id="IPR001381">
    <property type="entry name" value="DHquinase_I"/>
</dbReference>
<keyword evidence="5" id="KW-0028">Amino-acid biosynthesis</keyword>
<dbReference type="AlphaFoldDB" id="A0A4V6Q8F5"/>
<dbReference type="SUPFAM" id="SSF51569">
    <property type="entry name" value="Aldolase"/>
    <property type="match status" value="1"/>
</dbReference>
<name>A0A4V6Q8F5_9FIRM</name>
<dbReference type="Proteomes" id="UP000294743">
    <property type="component" value="Unassembled WGS sequence"/>
</dbReference>
<evidence type="ECO:0000256" key="5">
    <source>
        <dbReference type="HAMAP-Rule" id="MF_00214"/>
    </source>
</evidence>
<evidence type="ECO:0000256" key="3">
    <source>
        <dbReference type="ARBA" id="ARBA00023239"/>
    </source>
</evidence>
<comment type="pathway">
    <text evidence="5">Metabolic intermediate biosynthesis; chorismate biosynthesis; chorismate from D-erythrose 4-phosphate and phosphoenolpyruvate: step 3/7.</text>
</comment>
<feature type="active site" description="Proton donor/acceptor" evidence="5">
    <location>
        <position position="143"/>
    </location>
</feature>
<comment type="function">
    <text evidence="5">Involved in the third step of the chorismate pathway, which leads to the biosynthesis of aromatic amino acids. Catalyzes the cis-dehydration of 3-dehydroquinate (DHQ) and introduces the first double bond of the aromatic ring to yield 3-dehydroshikimate.</text>
</comment>
<evidence type="ECO:0000313" key="7">
    <source>
        <dbReference type="Proteomes" id="UP000294743"/>
    </source>
</evidence>
<dbReference type="NCBIfam" id="TIGR01093">
    <property type="entry name" value="aroD"/>
    <property type="match status" value="1"/>
</dbReference>